<dbReference type="InterPro" id="IPR050109">
    <property type="entry name" value="HTH-type_TetR-like_transc_reg"/>
</dbReference>
<dbReference type="RefSeq" id="WP_320499464.1">
    <property type="nucleotide sequence ID" value="NZ_JAXCLX010000001.1"/>
</dbReference>
<dbReference type="EMBL" id="JAXCLX010000001">
    <property type="protein sequence ID" value="MDY0871097.1"/>
    <property type="molecule type" value="Genomic_DNA"/>
</dbReference>
<gene>
    <name evidence="4" type="ORF">SMD31_04160</name>
</gene>
<accession>A0ABU5DUX3</accession>
<dbReference type="InterPro" id="IPR023772">
    <property type="entry name" value="DNA-bd_HTH_TetR-type_CS"/>
</dbReference>
<keyword evidence="1 2" id="KW-0238">DNA-binding</keyword>
<proteinExistence type="predicted"/>
<feature type="domain" description="HTH tetR-type" evidence="3">
    <location>
        <begin position="31"/>
        <end position="91"/>
    </location>
</feature>
<protein>
    <submittedName>
        <fullName evidence="4">TetR/AcrR family transcriptional regulator</fullName>
    </submittedName>
</protein>
<dbReference type="Gene3D" id="1.10.357.10">
    <property type="entry name" value="Tetracycline Repressor, domain 2"/>
    <property type="match status" value="1"/>
</dbReference>
<organism evidence="4 5">
    <name type="scientific">Dongia rigui</name>
    <dbReference type="NCBI Taxonomy" id="940149"/>
    <lineage>
        <taxon>Bacteria</taxon>
        <taxon>Pseudomonadati</taxon>
        <taxon>Pseudomonadota</taxon>
        <taxon>Alphaproteobacteria</taxon>
        <taxon>Rhodospirillales</taxon>
        <taxon>Dongiaceae</taxon>
        <taxon>Dongia</taxon>
    </lineage>
</organism>
<feature type="DNA-binding region" description="H-T-H motif" evidence="2">
    <location>
        <begin position="54"/>
        <end position="73"/>
    </location>
</feature>
<dbReference type="InterPro" id="IPR009057">
    <property type="entry name" value="Homeodomain-like_sf"/>
</dbReference>
<dbReference type="PRINTS" id="PR00455">
    <property type="entry name" value="HTHTETR"/>
</dbReference>
<keyword evidence="5" id="KW-1185">Reference proteome</keyword>
<reference evidence="4 5" key="1">
    <citation type="journal article" date="2013" name="Antonie Van Leeuwenhoek">
        <title>Dongia rigui sp. nov., isolated from freshwater of a large wetland in Korea.</title>
        <authorList>
            <person name="Baik K.S."/>
            <person name="Hwang Y.M."/>
            <person name="Choi J.S."/>
            <person name="Kwon J."/>
            <person name="Seong C.N."/>
        </authorList>
    </citation>
    <scope>NUCLEOTIDE SEQUENCE [LARGE SCALE GENOMIC DNA]</scope>
    <source>
        <strain evidence="4 5">04SU4-P</strain>
    </source>
</reference>
<name>A0ABU5DUX3_9PROT</name>
<dbReference type="InterPro" id="IPR001647">
    <property type="entry name" value="HTH_TetR"/>
</dbReference>
<dbReference type="SUPFAM" id="SSF48498">
    <property type="entry name" value="Tetracyclin repressor-like, C-terminal domain"/>
    <property type="match status" value="1"/>
</dbReference>
<dbReference type="Pfam" id="PF14246">
    <property type="entry name" value="TetR_C_7"/>
    <property type="match status" value="1"/>
</dbReference>
<dbReference type="InterPro" id="IPR039536">
    <property type="entry name" value="TetR_C_Proteobacteria"/>
</dbReference>
<evidence type="ECO:0000259" key="3">
    <source>
        <dbReference type="PROSITE" id="PS50977"/>
    </source>
</evidence>
<comment type="caution">
    <text evidence="4">The sequence shown here is derived from an EMBL/GenBank/DDBJ whole genome shotgun (WGS) entry which is preliminary data.</text>
</comment>
<evidence type="ECO:0000313" key="5">
    <source>
        <dbReference type="Proteomes" id="UP001271769"/>
    </source>
</evidence>
<dbReference type="Proteomes" id="UP001271769">
    <property type="component" value="Unassembled WGS sequence"/>
</dbReference>
<dbReference type="Gene3D" id="1.10.10.60">
    <property type="entry name" value="Homeodomain-like"/>
    <property type="match status" value="1"/>
</dbReference>
<evidence type="ECO:0000256" key="2">
    <source>
        <dbReference type="PROSITE-ProRule" id="PRU00335"/>
    </source>
</evidence>
<dbReference type="SUPFAM" id="SSF46689">
    <property type="entry name" value="Homeodomain-like"/>
    <property type="match status" value="1"/>
</dbReference>
<dbReference type="PROSITE" id="PS50977">
    <property type="entry name" value="HTH_TETR_2"/>
    <property type="match status" value="1"/>
</dbReference>
<dbReference type="PANTHER" id="PTHR30055:SF146">
    <property type="entry name" value="HTH-TYPE TRANSCRIPTIONAL DUAL REGULATOR CECR"/>
    <property type="match status" value="1"/>
</dbReference>
<evidence type="ECO:0000256" key="1">
    <source>
        <dbReference type="ARBA" id="ARBA00023125"/>
    </source>
</evidence>
<dbReference type="InterPro" id="IPR036271">
    <property type="entry name" value="Tet_transcr_reg_TetR-rel_C_sf"/>
</dbReference>
<dbReference type="PROSITE" id="PS01081">
    <property type="entry name" value="HTH_TETR_1"/>
    <property type="match status" value="1"/>
</dbReference>
<dbReference type="Pfam" id="PF00440">
    <property type="entry name" value="TetR_N"/>
    <property type="match status" value="1"/>
</dbReference>
<evidence type="ECO:0000313" key="4">
    <source>
        <dbReference type="EMBL" id="MDY0871097.1"/>
    </source>
</evidence>
<dbReference type="PANTHER" id="PTHR30055">
    <property type="entry name" value="HTH-TYPE TRANSCRIPTIONAL REGULATOR RUTR"/>
    <property type="match status" value="1"/>
</dbReference>
<sequence length="231" mass="25199">MTKPIAALAIPDPSAACFEHVRDPETGEEMPAKAAQVMEAGSKLFTEHGFGAVSMDQVAKTAGVSKATVYAHFQSKEQLFVAIVRAACLSYAENVMPEVRDAMDMRAALTRIGRSIAGFLTAPRTMAIYRVIVAEGPRFPDLARRYYETGPRTFKRLLTQYLTEAVGHGDLKIDNPRLAAEQFCQMVRGPLYMQVLLGIVDDPESLSVDTVVDGAVEVFLRAYGPDSRPAA</sequence>